<feature type="compositionally biased region" description="Acidic residues" evidence="1">
    <location>
        <begin position="571"/>
        <end position="591"/>
    </location>
</feature>
<dbReference type="Proteomes" id="UP001153069">
    <property type="component" value="Unassembled WGS sequence"/>
</dbReference>
<feature type="compositionally biased region" description="Basic and acidic residues" evidence="1">
    <location>
        <begin position="302"/>
        <end position="311"/>
    </location>
</feature>
<dbReference type="EMBL" id="CAICTM010000255">
    <property type="protein sequence ID" value="CAB9506164.1"/>
    <property type="molecule type" value="Genomic_DNA"/>
</dbReference>
<keyword evidence="2" id="KW-0812">Transmembrane</keyword>
<feature type="transmembrane region" description="Helical" evidence="2">
    <location>
        <begin position="20"/>
        <end position="37"/>
    </location>
</feature>
<comment type="caution">
    <text evidence="3">The sequence shown here is derived from an EMBL/GenBank/DDBJ whole genome shotgun (WGS) entry which is preliminary data.</text>
</comment>
<feature type="region of interest" description="Disordered" evidence="1">
    <location>
        <begin position="556"/>
        <end position="591"/>
    </location>
</feature>
<feature type="transmembrane region" description="Helical" evidence="2">
    <location>
        <begin position="126"/>
        <end position="144"/>
    </location>
</feature>
<feature type="compositionally biased region" description="Basic and acidic residues" evidence="1">
    <location>
        <begin position="558"/>
        <end position="570"/>
    </location>
</feature>
<feature type="transmembrane region" description="Helical" evidence="2">
    <location>
        <begin position="197"/>
        <end position="217"/>
    </location>
</feature>
<feature type="transmembrane region" description="Helical" evidence="2">
    <location>
        <begin position="165"/>
        <end position="185"/>
    </location>
</feature>
<feature type="transmembrane region" description="Helical" evidence="2">
    <location>
        <begin position="49"/>
        <end position="69"/>
    </location>
</feature>
<gene>
    <name evidence="3" type="ORF">SEMRO_256_G100710.1</name>
</gene>
<dbReference type="OrthoDB" id="46263at2759"/>
<protein>
    <recommendedName>
        <fullName evidence="5">Transmembrane protein</fullName>
    </recommendedName>
</protein>
<reference evidence="3" key="1">
    <citation type="submission" date="2020-06" db="EMBL/GenBank/DDBJ databases">
        <authorList>
            <consortium name="Plant Systems Biology data submission"/>
        </authorList>
    </citation>
    <scope>NUCLEOTIDE SEQUENCE</scope>
    <source>
        <strain evidence="3">D6</strain>
    </source>
</reference>
<organism evidence="3 4">
    <name type="scientific">Seminavis robusta</name>
    <dbReference type="NCBI Taxonomy" id="568900"/>
    <lineage>
        <taxon>Eukaryota</taxon>
        <taxon>Sar</taxon>
        <taxon>Stramenopiles</taxon>
        <taxon>Ochrophyta</taxon>
        <taxon>Bacillariophyta</taxon>
        <taxon>Bacillariophyceae</taxon>
        <taxon>Bacillariophycidae</taxon>
        <taxon>Naviculales</taxon>
        <taxon>Naviculaceae</taxon>
        <taxon>Seminavis</taxon>
    </lineage>
</organism>
<evidence type="ECO:0000313" key="4">
    <source>
        <dbReference type="Proteomes" id="UP001153069"/>
    </source>
</evidence>
<keyword evidence="2" id="KW-0472">Membrane</keyword>
<feature type="compositionally biased region" description="Polar residues" evidence="1">
    <location>
        <begin position="358"/>
        <end position="380"/>
    </location>
</feature>
<keyword evidence="2" id="KW-1133">Transmembrane helix</keyword>
<feature type="region of interest" description="Disordered" evidence="1">
    <location>
        <begin position="289"/>
        <end position="380"/>
    </location>
</feature>
<feature type="transmembrane region" description="Helical" evidence="2">
    <location>
        <begin position="229"/>
        <end position="250"/>
    </location>
</feature>
<feature type="compositionally biased region" description="Polar residues" evidence="1">
    <location>
        <begin position="313"/>
        <end position="343"/>
    </location>
</feature>
<feature type="compositionally biased region" description="Acidic residues" evidence="1">
    <location>
        <begin position="292"/>
        <end position="301"/>
    </location>
</feature>
<keyword evidence="4" id="KW-1185">Reference proteome</keyword>
<sequence length="591" mass="65621">MAGGKDDSSQWEFNPRWKGYLYILITSLVNFASISNLEVNDNPQFDGMYQLSLVFGIATFALTVIILAMDRFQYCFDKENADKLNYEKALDGKLEGYTLLAFTLWWIVGVAHITQVEGVGYVANNIYFSSWLTLFSCIYTLDKWSAAKDILSIRELTGISATLRTWYVLFLSSLVTMGTCCDLHVKLATTHRSSAAYGIALGLGSSMVSIFFILVHYRFIDYEFLQVGGWIELSASFFMILLWIVGVAILTSEGGIAATIGGSGCTTRAQYKYDVNWENECHIVYIPHGAQEEESSEDGEEEKERTQKPAEELQSTMPPIPNETLQPSNSPSQFPTETMTLSPTGDDENNTTEAPWIQNDTSSPTNAPTVSPTETSLPPLNDTINILEDDDDFLVDFINATMDSSQGSSLAPDFLIDAEEEDEDLLESTVDILGDESNQTNTTTNNASTVLPVVDDNNQQRSLQLLQQQANNTTKNNISLTFAASGTIASKPPRATDSPTPQPSIFRERMSCADVLDQQIPGSNLYLACWICFFASFNITLRWKAAQAMQFAQAQHRKSSERARRRMEEKEANEEDDVDVDDGDPVGDDGL</sequence>
<feature type="transmembrane region" description="Helical" evidence="2">
    <location>
        <begin position="96"/>
        <end position="114"/>
    </location>
</feature>
<evidence type="ECO:0000256" key="2">
    <source>
        <dbReference type="SAM" id="Phobius"/>
    </source>
</evidence>
<dbReference type="AlphaFoldDB" id="A0A9N8DUF5"/>
<accession>A0A9N8DUF5</accession>
<name>A0A9N8DUF5_9STRA</name>
<evidence type="ECO:0000313" key="3">
    <source>
        <dbReference type="EMBL" id="CAB9506164.1"/>
    </source>
</evidence>
<evidence type="ECO:0008006" key="5">
    <source>
        <dbReference type="Google" id="ProtNLM"/>
    </source>
</evidence>
<evidence type="ECO:0000256" key="1">
    <source>
        <dbReference type="SAM" id="MobiDB-lite"/>
    </source>
</evidence>
<proteinExistence type="predicted"/>